<dbReference type="Proteomes" id="UP000292447">
    <property type="component" value="Chromosome I"/>
</dbReference>
<organism evidence="2 3">
    <name type="scientific">Metschnikowia aff. pulcherrima</name>
    <dbReference type="NCBI Taxonomy" id="2163413"/>
    <lineage>
        <taxon>Eukaryota</taxon>
        <taxon>Fungi</taxon>
        <taxon>Dikarya</taxon>
        <taxon>Ascomycota</taxon>
        <taxon>Saccharomycotina</taxon>
        <taxon>Pichiomycetes</taxon>
        <taxon>Metschnikowiaceae</taxon>
        <taxon>Metschnikowia</taxon>
    </lineage>
</organism>
<gene>
    <name evidence="2" type="ORF">METSCH_A07310</name>
</gene>
<evidence type="ECO:0000313" key="2">
    <source>
        <dbReference type="EMBL" id="QBM86096.1"/>
    </source>
</evidence>
<evidence type="ECO:0000313" key="3">
    <source>
        <dbReference type="Proteomes" id="UP000292447"/>
    </source>
</evidence>
<accession>A0A4P6XJ44</accession>
<name>A0A4P6XJ44_9ASCO</name>
<keyword evidence="1" id="KW-0472">Membrane</keyword>
<evidence type="ECO:0000256" key="1">
    <source>
        <dbReference type="SAM" id="Phobius"/>
    </source>
</evidence>
<protein>
    <submittedName>
        <fullName evidence="2">Uncharacterized protein</fullName>
    </submittedName>
</protein>
<keyword evidence="3" id="KW-1185">Reference proteome</keyword>
<dbReference type="AlphaFoldDB" id="A0A4P6XJ44"/>
<proteinExistence type="predicted"/>
<dbReference type="EMBL" id="CP034456">
    <property type="protein sequence ID" value="QBM86096.1"/>
    <property type="molecule type" value="Genomic_DNA"/>
</dbReference>
<reference evidence="3" key="1">
    <citation type="submission" date="2019-03" db="EMBL/GenBank/DDBJ databases">
        <title>Snf2 controls pulcherriminic acid biosynthesis and connects pigmentation and antifungal activity of the yeast Metschnikowia pulcherrima.</title>
        <authorList>
            <person name="Gore-Lloyd D."/>
            <person name="Sumann I."/>
            <person name="Brachmann A.O."/>
            <person name="Schneeberger K."/>
            <person name="Ortiz-Merino R.A."/>
            <person name="Moreno-Beltran M."/>
            <person name="Schlaefli M."/>
            <person name="Kirner P."/>
            <person name="Santos Kron A."/>
            <person name="Wolfe K.H."/>
            <person name="Piel J."/>
            <person name="Ahrens C.H."/>
            <person name="Henk D."/>
            <person name="Freimoser F.M."/>
        </authorList>
    </citation>
    <scope>NUCLEOTIDE SEQUENCE [LARGE SCALE GENOMIC DNA]</scope>
    <source>
        <strain evidence="3">APC 1.2</strain>
    </source>
</reference>
<keyword evidence="1" id="KW-0812">Transmembrane</keyword>
<keyword evidence="1" id="KW-1133">Transmembrane helix</keyword>
<feature type="transmembrane region" description="Helical" evidence="1">
    <location>
        <begin position="12"/>
        <end position="29"/>
    </location>
</feature>
<sequence length="93" mass="10844">MNRLPQGSPFSHKVVVSTIAIGVGILGFWQTAKDFEFIKYEPRSPEEIEIRRRENIGLQIKHLETRTLDYTPEAKARLAQRFSELEQTDEEKK</sequence>